<dbReference type="GO" id="GO:0005737">
    <property type="term" value="C:cytoplasm"/>
    <property type="evidence" value="ECO:0007669"/>
    <property type="project" value="TreeGrafter"/>
</dbReference>
<evidence type="ECO:0000259" key="4">
    <source>
        <dbReference type="Pfam" id="PF03328"/>
    </source>
</evidence>
<gene>
    <name evidence="5" type="ORF">METZ01_LOCUS17203</name>
</gene>
<dbReference type="EMBL" id="UINC01000931">
    <property type="protein sequence ID" value="SUZ64349.1"/>
    <property type="molecule type" value="Genomic_DNA"/>
</dbReference>
<protein>
    <recommendedName>
        <fullName evidence="4">HpcH/HpaI aldolase/citrate lyase domain-containing protein</fullName>
    </recommendedName>
</protein>
<dbReference type="SUPFAM" id="SSF51621">
    <property type="entry name" value="Phosphoenolpyruvate/pyruvate domain"/>
    <property type="match status" value="1"/>
</dbReference>
<reference evidence="5" key="1">
    <citation type="submission" date="2018-05" db="EMBL/GenBank/DDBJ databases">
        <authorList>
            <person name="Lanie J.A."/>
            <person name="Ng W.-L."/>
            <person name="Kazmierczak K.M."/>
            <person name="Andrzejewski T.M."/>
            <person name="Davidsen T.M."/>
            <person name="Wayne K.J."/>
            <person name="Tettelin H."/>
            <person name="Glass J.I."/>
            <person name="Rusch D."/>
            <person name="Podicherti R."/>
            <person name="Tsui H.-C.T."/>
            <person name="Winkler M.E."/>
        </authorList>
    </citation>
    <scope>NUCLEOTIDE SEQUENCE</scope>
</reference>
<dbReference type="InterPro" id="IPR015813">
    <property type="entry name" value="Pyrv/PenolPyrv_kinase-like_dom"/>
</dbReference>
<dbReference type="Gene3D" id="3.20.20.60">
    <property type="entry name" value="Phosphoenolpyruvate-binding domains"/>
    <property type="match status" value="1"/>
</dbReference>
<keyword evidence="3" id="KW-0456">Lyase</keyword>
<evidence type="ECO:0000256" key="3">
    <source>
        <dbReference type="ARBA" id="ARBA00023239"/>
    </source>
</evidence>
<evidence type="ECO:0000256" key="2">
    <source>
        <dbReference type="ARBA" id="ARBA00022723"/>
    </source>
</evidence>
<evidence type="ECO:0000256" key="1">
    <source>
        <dbReference type="ARBA" id="ARBA00005568"/>
    </source>
</evidence>
<feature type="domain" description="HpcH/HpaI aldolase/citrate lyase" evidence="4">
    <location>
        <begin position="130"/>
        <end position="298"/>
    </location>
</feature>
<dbReference type="PANTHER" id="PTHR30502:SF0">
    <property type="entry name" value="PHOSPHOENOLPYRUVATE CARBOXYLASE FAMILY PROTEIN"/>
    <property type="match status" value="1"/>
</dbReference>
<proteinExistence type="inferred from homology"/>
<dbReference type="InterPro" id="IPR005000">
    <property type="entry name" value="Aldolase/citrate-lyase_domain"/>
</dbReference>
<name>A0A381PDX4_9ZZZZ</name>
<dbReference type="AlphaFoldDB" id="A0A381PDX4"/>
<dbReference type="InterPro" id="IPR050251">
    <property type="entry name" value="HpcH-HpaI_aldolase"/>
</dbReference>
<accession>A0A381PDX4</accession>
<keyword evidence="2" id="KW-0479">Metal-binding</keyword>
<comment type="similarity">
    <text evidence="1">Belongs to the HpcH/HpaI aldolase family.</text>
</comment>
<organism evidence="5">
    <name type="scientific">marine metagenome</name>
    <dbReference type="NCBI Taxonomy" id="408172"/>
    <lineage>
        <taxon>unclassified sequences</taxon>
        <taxon>metagenomes</taxon>
        <taxon>ecological metagenomes</taxon>
    </lineage>
</organism>
<dbReference type="PANTHER" id="PTHR30502">
    <property type="entry name" value="2-KETO-3-DEOXY-L-RHAMNONATE ALDOLASE"/>
    <property type="match status" value="1"/>
</dbReference>
<dbReference type="Pfam" id="PF03328">
    <property type="entry name" value="HpcH_HpaI"/>
    <property type="match status" value="1"/>
</dbReference>
<evidence type="ECO:0000313" key="5">
    <source>
        <dbReference type="EMBL" id="SUZ64349.1"/>
    </source>
</evidence>
<dbReference type="InterPro" id="IPR040442">
    <property type="entry name" value="Pyrv_kinase-like_dom_sf"/>
</dbReference>
<dbReference type="GO" id="GO:0016832">
    <property type="term" value="F:aldehyde-lyase activity"/>
    <property type="evidence" value="ECO:0007669"/>
    <property type="project" value="TreeGrafter"/>
</dbReference>
<sequence>MLNVTRLATLLFLLLINGHAGLSRAQSTSALSAPKRINKAIELLERGQPIYYTQVNGGGYEAGKALAQTWADYITYNFEHSAFNVSELHEFMRGLVDGGPTKSGHRTPAVICVLPVVGHDGAMVRANAWMVEQVLSAGVHGILLAHARSPEAVRALVRAARFPMHTQAVGSGLEEGLRGSGAAGTPARVWGVSPAEYRRVADPWPLNPDGELLLGVKIEDRHALEYAEATTRVPGVGFAEWGPGDMSMSFGVSRNADGTWPPALADARARVLTATQVAGIAFLNVVRPDDVEAMIDEGVMIGAANQQAAELGRQYTSRAMPW</sequence>
<dbReference type="GO" id="GO:0046872">
    <property type="term" value="F:metal ion binding"/>
    <property type="evidence" value="ECO:0007669"/>
    <property type="project" value="UniProtKB-KW"/>
</dbReference>